<protein>
    <recommendedName>
        <fullName evidence="3">histidine kinase</fullName>
        <ecNumber evidence="3">2.7.13.3</ecNumber>
    </recommendedName>
</protein>
<organism evidence="15 16">
    <name type="scientific">Streptomyces acidicola</name>
    <dbReference type="NCBI Taxonomy" id="2596892"/>
    <lineage>
        <taxon>Bacteria</taxon>
        <taxon>Bacillati</taxon>
        <taxon>Actinomycetota</taxon>
        <taxon>Actinomycetes</taxon>
        <taxon>Kitasatosporales</taxon>
        <taxon>Streptomycetaceae</taxon>
        <taxon>Streptomyces</taxon>
    </lineage>
</organism>
<evidence type="ECO:0000256" key="2">
    <source>
        <dbReference type="ARBA" id="ARBA00004236"/>
    </source>
</evidence>
<dbReference type="PROSITE" id="PS50109">
    <property type="entry name" value="HIS_KIN"/>
    <property type="match status" value="1"/>
</dbReference>
<keyword evidence="6 12" id="KW-0812">Transmembrane</keyword>
<name>A0A5N8WVX7_9ACTN</name>
<dbReference type="GO" id="GO:0000155">
    <property type="term" value="F:phosphorelay sensor kinase activity"/>
    <property type="evidence" value="ECO:0007669"/>
    <property type="project" value="InterPro"/>
</dbReference>
<dbReference type="InterPro" id="IPR004358">
    <property type="entry name" value="Sig_transdc_His_kin-like_C"/>
</dbReference>
<evidence type="ECO:0000313" key="16">
    <source>
        <dbReference type="Proteomes" id="UP000373149"/>
    </source>
</evidence>
<dbReference type="SUPFAM" id="SSF47384">
    <property type="entry name" value="Homodimeric domain of signal transducing histidine kinase"/>
    <property type="match status" value="1"/>
</dbReference>
<dbReference type="InterPro" id="IPR005467">
    <property type="entry name" value="His_kinase_dom"/>
</dbReference>
<accession>A0A5N8WVX7</accession>
<dbReference type="Gene3D" id="1.10.287.130">
    <property type="match status" value="1"/>
</dbReference>
<feature type="domain" description="HAMP" evidence="14">
    <location>
        <begin position="212"/>
        <end position="265"/>
    </location>
</feature>
<evidence type="ECO:0000256" key="10">
    <source>
        <dbReference type="ARBA" id="ARBA00023136"/>
    </source>
</evidence>
<dbReference type="SMART" id="SM00387">
    <property type="entry name" value="HATPase_c"/>
    <property type="match status" value="1"/>
</dbReference>
<dbReference type="InterPro" id="IPR003594">
    <property type="entry name" value="HATPase_dom"/>
</dbReference>
<reference evidence="15 16" key="1">
    <citation type="submission" date="2019-09" db="EMBL/GenBank/DDBJ databases">
        <authorList>
            <person name="Duangmal K."/>
            <person name="Teo W.F.A."/>
            <person name="Lipun K."/>
        </authorList>
    </citation>
    <scope>NUCLEOTIDE SEQUENCE [LARGE SCALE GENOMIC DNA]</scope>
    <source>
        <strain evidence="15 16">K1PN6</strain>
    </source>
</reference>
<evidence type="ECO:0000256" key="9">
    <source>
        <dbReference type="ARBA" id="ARBA00023012"/>
    </source>
</evidence>
<gene>
    <name evidence="15" type="ORF">FPZ41_23920</name>
</gene>
<evidence type="ECO:0000256" key="8">
    <source>
        <dbReference type="ARBA" id="ARBA00022989"/>
    </source>
</evidence>
<sequence>MNRAVPAVRASRPSPPSRPSRTFSAVRAFRRLVPRTLRGRLALVALTTAALLMTILTVVFNAVMDRHLQHQADGELRSRAAAVATTIDTSGPRVRVLETVNDRLLDANVWIYAGNRLLEKPPGATPDSTLTQAADRLTRQPKPACTTVHAHGHQPVRLCSHAVDGRRATATVVTALDLTPYRSSADTLLLGSLILDGVMLGCTYVLTRLSVGRALRPVRTMTDQATQWSAVGSDERFGTEDRPVELARLGASMDELLDRIRTVLRHEQQLTGELSHELRTPLTRIIMELDWWRARPRTDAETRAGQEVIAEAAQSMRTICDTLLNDARDNALNRETAPGTTDVLPVLDRLLQHLDTPVQVKIVVEAGGAEGARGAVEAVETAAPVLEAGVAPALLERILSPLLANAVRYARSRVTVSARRIPGAVRIDVVDDGPGVPDAFVRELFQPGRRADSGDGHDGAGLGLPLARRLARTVGGEVSYDPGHSPGARFTVSLPAG</sequence>
<dbReference type="Pfam" id="PF00512">
    <property type="entry name" value="HisKA"/>
    <property type="match status" value="1"/>
</dbReference>
<comment type="catalytic activity">
    <reaction evidence="1">
        <text>ATP + protein L-histidine = ADP + protein N-phospho-L-histidine.</text>
        <dbReference type="EC" id="2.7.13.3"/>
    </reaction>
</comment>
<evidence type="ECO:0000256" key="1">
    <source>
        <dbReference type="ARBA" id="ARBA00000085"/>
    </source>
</evidence>
<comment type="subcellular location">
    <subcellularLocation>
        <location evidence="2">Cell membrane</location>
    </subcellularLocation>
</comment>
<dbReference type="CDD" id="cd00082">
    <property type="entry name" value="HisKA"/>
    <property type="match status" value="1"/>
</dbReference>
<evidence type="ECO:0000313" key="15">
    <source>
        <dbReference type="EMBL" id="MPY51439.1"/>
    </source>
</evidence>
<evidence type="ECO:0000256" key="12">
    <source>
        <dbReference type="SAM" id="Phobius"/>
    </source>
</evidence>
<dbReference type="Pfam" id="PF02518">
    <property type="entry name" value="HATPase_c"/>
    <property type="match status" value="1"/>
</dbReference>
<dbReference type="AlphaFoldDB" id="A0A5N8WVX7"/>
<dbReference type="InterPro" id="IPR036890">
    <property type="entry name" value="HATPase_C_sf"/>
</dbReference>
<feature type="compositionally biased region" description="Low complexity" evidence="11">
    <location>
        <begin position="1"/>
        <end position="12"/>
    </location>
</feature>
<dbReference type="InterPro" id="IPR050428">
    <property type="entry name" value="TCS_sensor_his_kinase"/>
</dbReference>
<dbReference type="Proteomes" id="UP000373149">
    <property type="component" value="Unassembled WGS sequence"/>
</dbReference>
<dbReference type="GO" id="GO:0005886">
    <property type="term" value="C:plasma membrane"/>
    <property type="evidence" value="ECO:0007669"/>
    <property type="project" value="UniProtKB-SubCell"/>
</dbReference>
<dbReference type="InterPro" id="IPR036097">
    <property type="entry name" value="HisK_dim/P_sf"/>
</dbReference>
<evidence type="ECO:0000256" key="11">
    <source>
        <dbReference type="SAM" id="MobiDB-lite"/>
    </source>
</evidence>
<evidence type="ECO:0000259" key="14">
    <source>
        <dbReference type="PROSITE" id="PS50885"/>
    </source>
</evidence>
<dbReference type="CDD" id="cd00075">
    <property type="entry name" value="HATPase"/>
    <property type="match status" value="1"/>
</dbReference>
<keyword evidence="7 15" id="KW-0418">Kinase</keyword>
<dbReference type="PRINTS" id="PR00344">
    <property type="entry name" value="BCTRLSENSOR"/>
</dbReference>
<dbReference type="SMART" id="SM00388">
    <property type="entry name" value="HisKA"/>
    <property type="match status" value="1"/>
</dbReference>
<keyword evidence="4" id="KW-0597">Phosphoprotein</keyword>
<keyword evidence="8 12" id="KW-1133">Transmembrane helix</keyword>
<dbReference type="PANTHER" id="PTHR45436:SF5">
    <property type="entry name" value="SENSOR HISTIDINE KINASE TRCS"/>
    <property type="match status" value="1"/>
</dbReference>
<dbReference type="Gene3D" id="3.30.565.10">
    <property type="entry name" value="Histidine kinase-like ATPase, C-terminal domain"/>
    <property type="match status" value="1"/>
</dbReference>
<comment type="caution">
    <text evidence="15">The sequence shown here is derived from an EMBL/GenBank/DDBJ whole genome shotgun (WGS) entry which is preliminary data.</text>
</comment>
<evidence type="ECO:0000256" key="5">
    <source>
        <dbReference type="ARBA" id="ARBA00022679"/>
    </source>
</evidence>
<dbReference type="PANTHER" id="PTHR45436">
    <property type="entry name" value="SENSOR HISTIDINE KINASE YKOH"/>
    <property type="match status" value="1"/>
</dbReference>
<dbReference type="PROSITE" id="PS50885">
    <property type="entry name" value="HAMP"/>
    <property type="match status" value="1"/>
</dbReference>
<keyword evidence="5" id="KW-0808">Transferase</keyword>
<dbReference type="InterPro" id="IPR003661">
    <property type="entry name" value="HisK_dim/P_dom"/>
</dbReference>
<evidence type="ECO:0000259" key="13">
    <source>
        <dbReference type="PROSITE" id="PS50109"/>
    </source>
</evidence>
<feature type="transmembrane region" description="Helical" evidence="12">
    <location>
        <begin position="41"/>
        <end position="63"/>
    </location>
</feature>
<feature type="domain" description="Histidine kinase" evidence="13">
    <location>
        <begin position="273"/>
        <end position="497"/>
    </location>
</feature>
<feature type="region of interest" description="Disordered" evidence="11">
    <location>
        <begin position="1"/>
        <end position="21"/>
    </location>
</feature>
<dbReference type="InterPro" id="IPR003660">
    <property type="entry name" value="HAMP_dom"/>
</dbReference>
<dbReference type="EMBL" id="VMNX01000096">
    <property type="protein sequence ID" value="MPY51439.1"/>
    <property type="molecule type" value="Genomic_DNA"/>
</dbReference>
<keyword evidence="10 12" id="KW-0472">Membrane</keyword>
<keyword evidence="9" id="KW-0902">Two-component regulatory system</keyword>
<evidence type="ECO:0000256" key="4">
    <source>
        <dbReference type="ARBA" id="ARBA00022553"/>
    </source>
</evidence>
<evidence type="ECO:0000256" key="6">
    <source>
        <dbReference type="ARBA" id="ARBA00022692"/>
    </source>
</evidence>
<evidence type="ECO:0000256" key="3">
    <source>
        <dbReference type="ARBA" id="ARBA00012438"/>
    </source>
</evidence>
<dbReference type="SUPFAM" id="SSF55874">
    <property type="entry name" value="ATPase domain of HSP90 chaperone/DNA topoisomerase II/histidine kinase"/>
    <property type="match status" value="1"/>
</dbReference>
<proteinExistence type="predicted"/>
<keyword evidence="16" id="KW-1185">Reference proteome</keyword>
<evidence type="ECO:0000256" key="7">
    <source>
        <dbReference type="ARBA" id="ARBA00022777"/>
    </source>
</evidence>
<dbReference type="EC" id="2.7.13.3" evidence="3"/>